<feature type="region of interest" description="Disordered" evidence="1">
    <location>
        <begin position="1"/>
        <end position="23"/>
    </location>
</feature>
<dbReference type="PaxDb" id="39947-A0A0P0VAW3"/>
<proteinExistence type="predicted"/>
<feature type="transmembrane region" description="Helical" evidence="2">
    <location>
        <begin position="44"/>
        <end position="65"/>
    </location>
</feature>
<feature type="region of interest" description="Disordered" evidence="1">
    <location>
        <begin position="77"/>
        <end position="97"/>
    </location>
</feature>
<protein>
    <submittedName>
        <fullName evidence="3">Os01g0870450 protein</fullName>
    </submittedName>
</protein>
<feature type="compositionally biased region" description="Basic and acidic residues" evidence="1">
    <location>
        <begin position="14"/>
        <end position="23"/>
    </location>
</feature>
<keyword evidence="4" id="KW-1185">Reference proteome</keyword>
<evidence type="ECO:0000256" key="2">
    <source>
        <dbReference type="SAM" id="Phobius"/>
    </source>
</evidence>
<organism evidence="3 4">
    <name type="scientific">Oryza sativa subsp. japonica</name>
    <name type="common">Rice</name>
    <dbReference type="NCBI Taxonomy" id="39947"/>
    <lineage>
        <taxon>Eukaryota</taxon>
        <taxon>Viridiplantae</taxon>
        <taxon>Streptophyta</taxon>
        <taxon>Embryophyta</taxon>
        <taxon>Tracheophyta</taxon>
        <taxon>Spermatophyta</taxon>
        <taxon>Magnoliopsida</taxon>
        <taxon>Liliopsida</taxon>
        <taxon>Poales</taxon>
        <taxon>Poaceae</taxon>
        <taxon>BOP clade</taxon>
        <taxon>Oryzoideae</taxon>
        <taxon>Oryzeae</taxon>
        <taxon>Oryzinae</taxon>
        <taxon>Oryza</taxon>
        <taxon>Oryza sativa</taxon>
    </lineage>
</organism>
<accession>A0A0P0VAW3</accession>
<keyword evidence="2" id="KW-0472">Membrane</keyword>
<gene>
    <name evidence="3" type="ordered locus">Os01g0870450</name>
    <name evidence="3" type="ORF">OSNPB_010870450</name>
</gene>
<dbReference type="AlphaFoldDB" id="A0A0P0VAW3"/>
<reference evidence="3 4" key="3">
    <citation type="journal article" date="2013" name="Rice">
        <title>Improvement of the Oryza sativa Nipponbare reference genome using next generation sequence and optical map data.</title>
        <authorList>
            <person name="Kawahara Y."/>
            <person name="de la Bastide M."/>
            <person name="Hamilton J.P."/>
            <person name="Kanamori H."/>
            <person name="McCombie W.R."/>
            <person name="Ouyang S."/>
            <person name="Schwartz D.C."/>
            <person name="Tanaka T."/>
            <person name="Wu J."/>
            <person name="Zhou S."/>
            <person name="Childs K.L."/>
            <person name="Davidson R.M."/>
            <person name="Lin H."/>
            <person name="Quesada-Ocampo L."/>
            <person name="Vaillancourt B."/>
            <person name="Sakai H."/>
            <person name="Lee S.S."/>
            <person name="Kim J."/>
            <person name="Numa H."/>
            <person name="Itoh T."/>
            <person name="Buell C.R."/>
            <person name="Matsumoto T."/>
        </authorList>
    </citation>
    <scope>NUCLEOTIDE SEQUENCE [LARGE SCALE GENOMIC DNA]</scope>
    <source>
        <strain evidence="4">cv. Nipponbare</strain>
    </source>
</reference>
<dbReference type="EMBL" id="AP014957">
    <property type="protein sequence ID" value="BAS75439.1"/>
    <property type="molecule type" value="Genomic_DNA"/>
</dbReference>
<reference evidence="4" key="1">
    <citation type="journal article" date="2005" name="Nature">
        <title>The map-based sequence of the rice genome.</title>
        <authorList>
            <consortium name="International rice genome sequencing project (IRGSP)"/>
            <person name="Matsumoto T."/>
            <person name="Wu J."/>
            <person name="Kanamori H."/>
            <person name="Katayose Y."/>
            <person name="Fujisawa M."/>
            <person name="Namiki N."/>
            <person name="Mizuno H."/>
            <person name="Yamamoto K."/>
            <person name="Antonio B.A."/>
            <person name="Baba T."/>
            <person name="Sakata K."/>
            <person name="Nagamura Y."/>
            <person name="Aoki H."/>
            <person name="Arikawa K."/>
            <person name="Arita K."/>
            <person name="Bito T."/>
            <person name="Chiden Y."/>
            <person name="Fujitsuka N."/>
            <person name="Fukunaka R."/>
            <person name="Hamada M."/>
            <person name="Harada C."/>
            <person name="Hayashi A."/>
            <person name="Hijishita S."/>
            <person name="Honda M."/>
            <person name="Hosokawa S."/>
            <person name="Ichikawa Y."/>
            <person name="Idonuma A."/>
            <person name="Iijima M."/>
            <person name="Ikeda M."/>
            <person name="Ikeno M."/>
            <person name="Ito K."/>
            <person name="Ito S."/>
            <person name="Ito T."/>
            <person name="Ito Y."/>
            <person name="Ito Y."/>
            <person name="Iwabuchi A."/>
            <person name="Kamiya K."/>
            <person name="Karasawa W."/>
            <person name="Kurita K."/>
            <person name="Katagiri S."/>
            <person name="Kikuta A."/>
            <person name="Kobayashi H."/>
            <person name="Kobayashi N."/>
            <person name="Machita K."/>
            <person name="Maehara T."/>
            <person name="Masukawa M."/>
            <person name="Mizubayashi T."/>
            <person name="Mukai Y."/>
            <person name="Nagasaki H."/>
            <person name="Nagata Y."/>
            <person name="Naito S."/>
            <person name="Nakashima M."/>
            <person name="Nakama Y."/>
            <person name="Nakamichi Y."/>
            <person name="Nakamura M."/>
            <person name="Meguro A."/>
            <person name="Negishi M."/>
            <person name="Ohta I."/>
            <person name="Ohta T."/>
            <person name="Okamoto M."/>
            <person name="Ono N."/>
            <person name="Saji S."/>
            <person name="Sakaguchi M."/>
            <person name="Sakai K."/>
            <person name="Shibata M."/>
            <person name="Shimokawa T."/>
            <person name="Song J."/>
            <person name="Takazaki Y."/>
            <person name="Terasawa K."/>
            <person name="Tsugane M."/>
            <person name="Tsuji K."/>
            <person name="Ueda S."/>
            <person name="Waki K."/>
            <person name="Yamagata H."/>
            <person name="Yamamoto M."/>
            <person name="Yamamoto S."/>
            <person name="Yamane H."/>
            <person name="Yoshiki S."/>
            <person name="Yoshihara R."/>
            <person name="Yukawa K."/>
            <person name="Zhong H."/>
            <person name="Yano M."/>
            <person name="Yuan Q."/>
            <person name="Ouyang S."/>
            <person name="Liu J."/>
            <person name="Jones K.M."/>
            <person name="Gansberger K."/>
            <person name="Moffat K."/>
            <person name="Hill J."/>
            <person name="Bera J."/>
            <person name="Fadrosh D."/>
            <person name="Jin S."/>
            <person name="Johri S."/>
            <person name="Kim M."/>
            <person name="Overton L."/>
            <person name="Reardon M."/>
            <person name="Tsitrin T."/>
            <person name="Vuong H."/>
            <person name="Weaver B."/>
            <person name="Ciecko A."/>
            <person name="Tallon L."/>
            <person name="Jackson J."/>
            <person name="Pai G."/>
            <person name="Aken S.V."/>
            <person name="Utterback T."/>
            <person name="Reidmuller S."/>
            <person name="Feldblyum T."/>
            <person name="Hsiao J."/>
            <person name="Zismann V."/>
            <person name="Iobst S."/>
            <person name="de Vazeille A.R."/>
            <person name="Buell C.R."/>
            <person name="Ying K."/>
            <person name="Li Y."/>
            <person name="Lu T."/>
            <person name="Huang Y."/>
            <person name="Zhao Q."/>
            <person name="Feng Q."/>
            <person name="Zhang L."/>
            <person name="Zhu J."/>
            <person name="Weng Q."/>
            <person name="Mu J."/>
            <person name="Lu Y."/>
            <person name="Fan D."/>
            <person name="Liu Y."/>
            <person name="Guan J."/>
            <person name="Zhang Y."/>
            <person name="Yu S."/>
            <person name="Liu X."/>
            <person name="Zhang Y."/>
            <person name="Hong G."/>
            <person name="Han B."/>
            <person name="Choisne N."/>
            <person name="Demange N."/>
            <person name="Orjeda G."/>
            <person name="Samain S."/>
            <person name="Cattolico L."/>
            <person name="Pelletier E."/>
            <person name="Couloux A."/>
            <person name="Segurens B."/>
            <person name="Wincker P."/>
            <person name="D'Hont A."/>
            <person name="Scarpelli C."/>
            <person name="Weissenbach J."/>
            <person name="Salanoubat M."/>
            <person name="Quetier F."/>
            <person name="Yu Y."/>
            <person name="Kim H.R."/>
            <person name="Rambo T."/>
            <person name="Currie J."/>
            <person name="Collura K."/>
            <person name="Luo M."/>
            <person name="Yang T."/>
            <person name="Ammiraju J.S.S."/>
            <person name="Engler F."/>
            <person name="Soderlund C."/>
            <person name="Wing R.A."/>
            <person name="Palmer L.E."/>
            <person name="de la Bastide M."/>
            <person name="Spiegel L."/>
            <person name="Nascimento L."/>
            <person name="Zutavern T."/>
            <person name="O'Shaughnessy A."/>
            <person name="Dike S."/>
            <person name="Dedhia N."/>
            <person name="Preston R."/>
            <person name="Balija V."/>
            <person name="McCombie W.R."/>
            <person name="Chow T."/>
            <person name="Chen H."/>
            <person name="Chung M."/>
            <person name="Chen C."/>
            <person name="Shaw J."/>
            <person name="Wu H."/>
            <person name="Hsiao K."/>
            <person name="Chao Y."/>
            <person name="Chu M."/>
            <person name="Cheng C."/>
            <person name="Hour A."/>
            <person name="Lee P."/>
            <person name="Lin S."/>
            <person name="Lin Y."/>
            <person name="Liou J."/>
            <person name="Liu S."/>
            <person name="Hsing Y."/>
            <person name="Raghuvanshi S."/>
            <person name="Mohanty A."/>
            <person name="Bharti A.K."/>
            <person name="Gaur A."/>
            <person name="Gupta V."/>
            <person name="Kumar D."/>
            <person name="Ravi V."/>
            <person name="Vij S."/>
            <person name="Kapur A."/>
            <person name="Khurana P."/>
            <person name="Khurana P."/>
            <person name="Khurana J.P."/>
            <person name="Tyagi A.K."/>
            <person name="Gaikwad K."/>
            <person name="Singh A."/>
            <person name="Dalal V."/>
            <person name="Srivastava S."/>
            <person name="Dixit A."/>
            <person name="Pal A.K."/>
            <person name="Ghazi I.A."/>
            <person name="Yadav M."/>
            <person name="Pandit A."/>
            <person name="Bhargava A."/>
            <person name="Sureshbabu K."/>
            <person name="Batra K."/>
            <person name="Sharma T.R."/>
            <person name="Mohapatra T."/>
            <person name="Singh N.K."/>
            <person name="Messing J."/>
            <person name="Nelson A.B."/>
            <person name="Fuks G."/>
            <person name="Kavchok S."/>
            <person name="Keizer G."/>
            <person name="Linton E."/>
            <person name="Llaca V."/>
            <person name="Song R."/>
            <person name="Tanyolac B."/>
            <person name="Young S."/>
            <person name="Ho-Il K."/>
            <person name="Hahn J.H."/>
            <person name="Sangsakoo G."/>
            <person name="Vanavichit A."/>
            <person name="de Mattos Luiz.A.T."/>
            <person name="Zimmer P.D."/>
            <person name="Malone G."/>
            <person name="Dellagostin O."/>
            <person name="de Oliveira A.C."/>
            <person name="Bevan M."/>
            <person name="Bancroft I."/>
            <person name="Minx P."/>
            <person name="Cordum H."/>
            <person name="Wilson R."/>
            <person name="Cheng Z."/>
            <person name="Jin W."/>
            <person name="Jiang J."/>
            <person name="Leong S.A."/>
            <person name="Iwama H."/>
            <person name="Gojobori T."/>
            <person name="Itoh T."/>
            <person name="Niimura Y."/>
            <person name="Fujii Y."/>
            <person name="Habara T."/>
            <person name="Sakai H."/>
            <person name="Sato Y."/>
            <person name="Wilson G."/>
            <person name="Kumar K."/>
            <person name="McCouch S."/>
            <person name="Juretic N."/>
            <person name="Hoen D."/>
            <person name="Wright S."/>
            <person name="Bruskiewich R."/>
            <person name="Bureau T."/>
            <person name="Miyao A."/>
            <person name="Hirochika H."/>
            <person name="Nishikawa T."/>
            <person name="Kadowaki K."/>
            <person name="Sugiura M."/>
            <person name="Burr B."/>
            <person name="Sasaki T."/>
        </authorList>
    </citation>
    <scope>NUCLEOTIDE SEQUENCE [LARGE SCALE GENOMIC DNA]</scope>
    <source>
        <strain evidence="4">cv. Nipponbare</strain>
    </source>
</reference>
<keyword evidence="2" id="KW-1133">Transmembrane helix</keyword>
<keyword evidence="2" id="KW-0812">Transmembrane</keyword>
<reference evidence="3 4" key="2">
    <citation type="journal article" date="2013" name="Plant Cell Physiol.">
        <title>Rice Annotation Project Database (RAP-DB): an integrative and interactive database for rice genomics.</title>
        <authorList>
            <person name="Sakai H."/>
            <person name="Lee S.S."/>
            <person name="Tanaka T."/>
            <person name="Numa H."/>
            <person name="Kim J."/>
            <person name="Kawahara Y."/>
            <person name="Wakimoto H."/>
            <person name="Yang C.C."/>
            <person name="Iwamoto M."/>
            <person name="Abe T."/>
            <person name="Yamada Y."/>
            <person name="Muto A."/>
            <person name="Inokuchi H."/>
            <person name="Ikemura T."/>
            <person name="Matsumoto T."/>
            <person name="Sasaki T."/>
            <person name="Itoh T."/>
        </authorList>
    </citation>
    <scope>NUCLEOTIDE SEQUENCE [LARGE SCALE GENOMIC DNA]</scope>
    <source>
        <strain evidence="4">cv. Nipponbare</strain>
    </source>
</reference>
<dbReference type="Proteomes" id="UP000059680">
    <property type="component" value="Chromosome 1"/>
</dbReference>
<evidence type="ECO:0000313" key="3">
    <source>
        <dbReference type="EMBL" id="BAS75439.1"/>
    </source>
</evidence>
<sequence length="97" mass="10948">MPATKPTVVGRRNTKWEEDADDHTGDDLSVFDNGMVSLIFLNGGMGWCSMAIRSAMPSSIVIGFYQRRQRSTGHWWRERAPVPSSETADHRRGGRRV</sequence>
<dbReference type="InParanoid" id="A0A0P0VAW3"/>
<name>A0A0P0VAW3_ORYSJ</name>
<evidence type="ECO:0000256" key="1">
    <source>
        <dbReference type="SAM" id="MobiDB-lite"/>
    </source>
</evidence>
<evidence type="ECO:0000313" key="4">
    <source>
        <dbReference type="Proteomes" id="UP000059680"/>
    </source>
</evidence>